<reference evidence="2 3" key="1">
    <citation type="submission" date="2016-10" db="EMBL/GenBank/DDBJ databases">
        <authorList>
            <person name="de Groot N.N."/>
        </authorList>
    </citation>
    <scope>NUCLEOTIDE SEQUENCE [LARGE SCALE GENOMIC DNA]</scope>
    <source>
        <strain evidence="2 3">CGMCC 4.1859</strain>
    </source>
</reference>
<sequence>MRKSGEQRSRNLPGPGAEIEHDRPGHTSHCAGE</sequence>
<protein>
    <submittedName>
        <fullName evidence="2">Uncharacterized protein</fullName>
    </submittedName>
</protein>
<accession>A0A1G7J7D0</accession>
<organism evidence="2 3">
    <name type="scientific">Streptomyces griseoaurantiacus</name>
    <dbReference type="NCBI Taxonomy" id="68213"/>
    <lineage>
        <taxon>Bacteria</taxon>
        <taxon>Bacillati</taxon>
        <taxon>Actinomycetota</taxon>
        <taxon>Actinomycetes</taxon>
        <taxon>Kitasatosporales</taxon>
        <taxon>Streptomycetaceae</taxon>
        <taxon>Streptomyces</taxon>
        <taxon>Streptomyces aurantiacus group</taxon>
    </lineage>
</organism>
<name>A0A1G7J7D0_9ACTN</name>
<evidence type="ECO:0000313" key="3">
    <source>
        <dbReference type="Proteomes" id="UP000198614"/>
    </source>
</evidence>
<proteinExistence type="predicted"/>
<gene>
    <name evidence="2" type="ORF">SAMN05216260_106304</name>
</gene>
<feature type="region of interest" description="Disordered" evidence="1">
    <location>
        <begin position="1"/>
        <end position="33"/>
    </location>
</feature>
<evidence type="ECO:0000256" key="1">
    <source>
        <dbReference type="SAM" id="MobiDB-lite"/>
    </source>
</evidence>
<evidence type="ECO:0000313" key="2">
    <source>
        <dbReference type="EMBL" id="SDF20429.1"/>
    </source>
</evidence>
<dbReference type="Proteomes" id="UP000198614">
    <property type="component" value="Unassembled WGS sequence"/>
</dbReference>
<dbReference type="AlphaFoldDB" id="A0A1G7J7D0"/>
<dbReference type="EMBL" id="FNAX01000006">
    <property type="protein sequence ID" value="SDF20429.1"/>
    <property type="molecule type" value="Genomic_DNA"/>
</dbReference>